<protein>
    <submittedName>
        <fullName evidence="1">XRE family transcriptional regulator</fullName>
    </submittedName>
</protein>
<dbReference type="AlphaFoldDB" id="A0A4R5DW71"/>
<dbReference type="Gene3D" id="1.10.260.40">
    <property type="entry name" value="lambda repressor-like DNA-binding domains"/>
    <property type="match status" value="1"/>
</dbReference>
<organism evidence="1 2">
    <name type="scientific">Dyadobacter psychrotolerans</name>
    <dbReference type="NCBI Taxonomy" id="2541721"/>
    <lineage>
        <taxon>Bacteria</taxon>
        <taxon>Pseudomonadati</taxon>
        <taxon>Bacteroidota</taxon>
        <taxon>Cytophagia</taxon>
        <taxon>Cytophagales</taxon>
        <taxon>Spirosomataceae</taxon>
        <taxon>Dyadobacter</taxon>
    </lineage>
</organism>
<comment type="caution">
    <text evidence="1">The sequence shown here is derived from an EMBL/GenBank/DDBJ whole genome shotgun (WGS) entry which is preliminary data.</text>
</comment>
<evidence type="ECO:0000313" key="2">
    <source>
        <dbReference type="Proteomes" id="UP000294850"/>
    </source>
</evidence>
<dbReference type="SUPFAM" id="SSF47413">
    <property type="entry name" value="lambda repressor-like DNA-binding domains"/>
    <property type="match status" value="1"/>
</dbReference>
<dbReference type="InterPro" id="IPR010982">
    <property type="entry name" value="Lambda_DNA-bd_dom_sf"/>
</dbReference>
<name>A0A4R5DW71_9BACT</name>
<dbReference type="InterPro" id="IPR001387">
    <property type="entry name" value="Cro/C1-type_HTH"/>
</dbReference>
<dbReference type="Proteomes" id="UP000294850">
    <property type="component" value="Unassembled WGS sequence"/>
</dbReference>
<dbReference type="RefSeq" id="WP_131958536.1">
    <property type="nucleotide sequence ID" value="NZ_SMFL01000004.1"/>
</dbReference>
<keyword evidence="2" id="KW-1185">Reference proteome</keyword>
<accession>A0A4R5DW71</accession>
<reference evidence="1 2" key="1">
    <citation type="submission" date="2019-03" db="EMBL/GenBank/DDBJ databases">
        <title>Dyadobacter AR-3-6 sp. nov., isolated from arctic soil.</title>
        <authorList>
            <person name="Chaudhary D.K."/>
        </authorList>
    </citation>
    <scope>NUCLEOTIDE SEQUENCE [LARGE SCALE GENOMIC DNA]</scope>
    <source>
        <strain evidence="1 2">AR-3-6</strain>
    </source>
</reference>
<dbReference type="EMBL" id="SMFL01000004">
    <property type="protein sequence ID" value="TDE15273.1"/>
    <property type="molecule type" value="Genomic_DNA"/>
</dbReference>
<dbReference type="CDD" id="cd00093">
    <property type="entry name" value="HTH_XRE"/>
    <property type="match status" value="1"/>
</dbReference>
<proteinExistence type="predicted"/>
<gene>
    <name evidence="1" type="ORF">E0F88_12175</name>
</gene>
<evidence type="ECO:0000313" key="1">
    <source>
        <dbReference type="EMBL" id="TDE15273.1"/>
    </source>
</evidence>
<dbReference type="GO" id="GO:0003677">
    <property type="term" value="F:DNA binding"/>
    <property type="evidence" value="ECO:0007669"/>
    <property type="project" value="InterPro"/>
</dbReference>
<sequence length="129" mass="14350">MRNNFRAGKILTDLAEKQGWTIEELAGILEIAPSNLYKKLKMNDLDTKFLRKAADAAGVDISRLFAVQVTQTGKFNTFGDAQVNYKSTLQNLEDAVLTEKVTGLEKENIALKQQIATLNKLVSLYESAK</sequence>